<dbReference type="SUPFAM" id="SSF55486">
    <property type="entry name" value="Metalloproteases ('zincins'), catalytic domain"/>
    <property type="match status" value="1"/>
</dbReference>
<dbReference type="EMBL" id="JBEGDP010000040">
    <property type="protein sequence ID" value="MEQ7849440.1"/>
    <property type="molecule type" value="Genomic_DNA"/>
</dbReference>
<dbReference type="InterPro" id="IPR003961">
    <property type="entry name" value="FN3_dom"/>
</dbReference>
<gene>
    <name evidence="5" type="ORF">V6R90_19355</name>
</gene>
<dbReference type="SUPFAM" id="SSF49265">
    <property type="entry name" value="Fibronectin type III"/>
    <property type="match status" value="1"/>
</dbReference>
<keyword evidence="6" id="KW-1185">Reference proteome</keyword>
<evidence type="ECO:0000256" key="3">
    <source>
        <dbReference type="SAM" id="SignalP"/>
    </source>
</evidence>
<accession>A0ABV1P3V0</accession>
<reference evidence="5 6" key="1">
    <citation type="submission" date="2024-02" db="EMBL/GenBank/DDBJ databases">
        <title>Full genome sequence of Nocardioides kribbensis.</title>
        <authorList>
            <person name="Poletto B.L."/>
            <person name="Silva G."/>
            <person name="Galante D."/>
            <person name="Campos K.R."/>
            <person name="Santos M.B.N."/>
            <person name="Sacchi C.T."/>
        </authorList>
    </citation>
    <scope>NUCLEOTIDE SEQUENCE [LARGE SCALE GENOMIC DNA]</scope>
    <source>
        <strain evidence="5 6">O4R</strain>
    </source>
</reference>
<dbReference type="InterPro" id="IPR013783">
    <property type="entry name" value="Ig-like_fold"/>
</dbReference>
<proteinExistence type="predicted"/>
<evidence type="ECO:0000259" key="4">
    <source>
        <dbReference type="PROSITE" id="PS50853"/>
    </source>
</evidence>
<dbReference type="InterPro" id="IPR036116">
    <property type="entry name" value="FN3_sf"/>
</dbReference>
<keyword evidence="2" id="KW-0624">Polysaccharide degradation</keyword>
<keyword evidence="1" id="KW-0326">Glycosidase</keyword>
<feature type="chain" id="PRO_5046671115" description="Fibronectin type-III domain-containing protein" evidence="3">
    <location>
        <begin position="35"/>
        <end position="613"/>
    </location>
</feature>
<dbReference type="RefSeq" id="WP_349805696.1">
    <property type="nucleotide sequence ID" value="NZ_JBEGDP010000040.1"/>
</dbReference>
<keyword evidence="3" id="KW-0732">Signal</keyword>
<comment type="caution">
    <text evidence="5">The sequence shown here is derived from an EMBL/GenBank/DDBJ whole genome shotgun (WGS) entry which is preliminary data.</text>
</comment>
<dbReference type="PROSITE" id="PS51257">
    <property type="entry name" value="PROKAR_LIPOPROTEIN"/>
    <property type="match status" value="1"/>
</dbReference>
<dbReference type="Proteomes" id="UP001482520">
    <property type="component" value="Unassembled WGS sequence"/>
</dbReference>
<evidence type="ECO:0000256" key="1">
    <source>
        <dbReference type="ARBA" id="ARBA00023295"/>
    </source>
</evidence>
<feature type="domain" description="Fibronectin type-III" evidence="4">
    <location>
        <begin position="512"/>
        <end position="613"/>
    </location>
</feature>
<dbReference type="InterPro" id="IPR006311">
    <property type="entry name" value="TAT_signal"/>
</dbReference>
<protein>
    <recommendedName>
        <fullName evidence="4">Fibronectin type-III domain-containing protein</fullName>
    </recommendedName>
</protein>
<keyword evidence="2" id="KW-0119">Carbohydrate metabolism</keyword>
<evidence type="ECO:0000313" key="5">
    <source>
        <dbReference type="EMBL" id="MEQ7849440.1"/>
    </source>
</evidence>
<organism evidence="5 6">
    <name type="scientific">Nocardioides kribbensis</name>
    <dbReference type="NCBI Taxonomy" id="305517"/>
    <lineage>
        <taxon>Bacteria</taxon>
        <taxon>Bacillati</taxon>
        <taxon>Actinomycetota</taxon>
        <taxon>Actinomycetes</taxon>
        <taxon>Propionibacteriales</taxon>
        <taxon>Nocardioidaceae</taxon>
        <taxon>Nocardioides</taxon>
    </lineage>
</organism>
<dbReference type="PROSITE" id="PS50853">
    <property type="entry name" value="FN3"/>
    <property type="match status" value="1"/>
</dbReference>
<evidence type="ECO:0000313" key="6">
    <source>
        <dbReference type="Proteomes" id="UP001482520"/>
    </source>
</evidence>
<dbReference type="PROSITE" id="PS51318">
    <property type="entry name" value="TAT"/>
    <property type="match status" value="1"/>
</dbReference>
<dbReference type="Gene3D" id="2.60.40.10">
    <property type="entry name" value="Immunoglobulins"/>
    <property type="match status" value="1"/>
</dbReference>
<feature type="signal peptide" evidence="3">
    <location>
        <begin position="1"/>
        <end position="34"/>
    </location>
</feature>
<keyword evidence="1" id="KW-0378">Hydrolase</keyword>
<sequence>MSLRHHARPGPRRTIVAALAALACLGGTLAGAGAAPAPAVAPAIAPAPDPASPAPGTSRLLPAPAGGERAVRLLGGRLEEAAERNDLTAAALVDLLTGDPTVRVDERGRVLFRDLDPHRPEPAEAPDAAREAQALAAPFPDDQTFALHSLPGSRRTIYLDVDGGTVAGTAWNDASFPDGAVTGYDLDGDPSTFSPAERAVVQVVWQRVAEDFAPFDVDVTTEAPAPGRIDRSGEADQEYGTVAMITGDPRAHAAICGDPGCTGVAYLDVFDATRSHARYQPAWAFTAYYDDVASIAETVSHEVGHTLSLHHDGWGTEDYYGGHGLWGPIMGSTGRPVVQWSQGSYAGATTTEDDLALIATHGLPLRADEAGADIATAAAAPPAGPAYVSTREDVDVFALGPCTGPVSVTGATALASPDLDLELSLLDASGATLATADPLVQSVQGRLTGMGATVSLAATDEPLWVAVDGVGAGGWSTGYDDYGSLGSYVLSVLGDCAAGAQQPDPDPVEVTAPGAPVLDGVRPGRSGRPLTLAVRWTPSVDDGGSAVTGWRVTAQRLDGDGAVVRSSTGPLLAPERRRTSLRLGAGRYRLAVTALNAQGASPLSAWSRVVRPR</sequence>
<evidence type="ECO:0000256" key="2">
    <source>
        <dbReference type="ARBA" id="ARBA00023326"/>
    </source>
</evidence>
<name>A0ABV1P3V0_9ACTN</name>